<name>A0A372GLI0_9ACTN</name>
<comment type="caution">
    <text evidence="2">The sequence shown here is derived from an EMBL/GenBank/DDBJ whole genome shotgun (WGS) entry which is preliminary data.</text>
</comment>
<sequence length="73" mass="7976">MSRFVTPAPQWRRSAHCGASNTCVEVAPLAGSSPFIGARDAKHGAQSPILSFSQGEWREFVERAKKGEFDLGR</sequence>
<dbReference type="RefSeq" id="WP_117398424.1">
    <property type="nucleotide sequence ID" value="NZ_QVNQ01000002.1"/>
</dbReference>
<evidence type="ECO:0000259" key="1">
    <source>
        <dbReference type="Pfam" id="PF04149"/>
    </source>
</evidence>
<proteinExistence type="predicted"/>
<evidence type="ECO:0000313" key="3">
    <source>
        <dbReference type="Proteomes" id="UP000262882"/>
    </source>
</evidence>
<keyword evidence="3" id="KW-1185">Reference proteome</keyword>
<accession>A0A372GLI0</accession>
<evidence type="ECO:0000313" key="2">
    <source>
        <dbReference type="EMBL" id="RFS86215.1"/>
    </source>
</evidence>
<protein>
    <submittedName>
        <fullName evidence="2">DUF397 domain-containing protein</fullName>
    </submittedName>
</protein>
<dbReference type="EMBL" id="QVNQ01000002">
    <property type="protein sequence ID" value="RFS86215.1"/>
    <property type="molecule type" value="Genomic_DNA"/>
</dbReference>
<dbReference type="OrthoDB" id="3542928at2"/>
<dbReference type="Proteomes" id="UP000262882">
    <property type="component" value="Unassembled WGS sequence"/>
</dbReference>
<organism evidence="2 3">
    <name type="scientific">Actinomadura spongiicola</name>
    <dbReference type="NCBI Taxonomy" id="2303421"/>
    <lineage>
        <taxon>Bacteria</taxon>
        <taxon>Bacillati</taxon>
        <taxon>Actinomycetota</taxon>
        <taxon>Actinomycetes</taxon>
        <taxon>Streptosporangiales</taxon>
        <taxon>Thermomonosporaceae</taxon>
        <taxon>Actinomadura</taxon>
    </lineage>
</organism>
<feature type="domain" description="DUF397" evidence="1">
    <location>
        <begin position="10"/>
        <end position="65"/>
    </location>
</feature>
<reference evidence="2 3" key="1">
    <citation type="submission" date="2018-08" db="EMBL/GenBank/DDBJ databases">
        <title>Actinomadura spongicola sp. nov., isolated from marine sponge Leucetta chagosensis.</title>
        <authorList>
            <person name="Li L."/>
            <person name="Lin H.W."/>
        </authorList>
    </citation>
    <scope>NUCLEOTIDE SEQUENCE [LARGE SCALE GENOMIC DNA]</scope>
    <source>
        <strain evidence="2 3">LHW52907</strain>
    </source>
</reference>
<dbReference type="Pfam" id="PF04149">
    <property type="entry name" value="DUF397"/>
    <property type="match status" value="1"/>
</dbReference>
<dbReference type="AlphaFoldDB" id="A0A372GLI0"/>
<gene>
    <name evidence="2" type="ORF">D0T12_06240</name>
</gene>
<dbReference type="InterPro" id="IPR007278">
    <property type="entry name" value="DUF397"/>
</dbReference>